<comment type="subcellular location">
    <subcellularLocation>
        <location evidence="1">Membrane</location>
        <topology evidence="1">Multi-pass membrane protein</topology>
    </subcellularLocation>
</comment>
<dbReference type="OrthoDB" id="3596604at2759"/>
<dbReference type="AlphaFoldDB" id="A0A2P5HLC0"/>
<sequence length="841" mass="90931">MIALTLKLVDFGLGLHVQLVSLENVKDYLKFLWVIYYVHTTGMAIAKTSVLLFYTRVFGMRNSKFKYALWSVHAMNIVWAIGTLLSVTFICDPIPKAWDFTLPGTCLNFTQLWLGNGLPNLIIDVIILVLPVPVLWQLKMKTARRVQIIGVFACGYLVVVSSIGRLVTTIKASEEIGIDPTCMAGDNHVRLGIGVLKTDAAAAISESRLQQRIGTLRQHCRDYGLGDSYVSPEKACRAVSFKRPTEPDPIRGPLGLSGRLYPPLFQVPPSHSNTRGLSLRGLVTMQSSSAASLQGSQGSCSRAELRVYVYSEAVPVMGKQTKKEYNTLITAFSILLSLSVSGFVDRTIRDARWWFLSLRFRPRRTVELILQANGIISVLILAIRSKRSTIYTAALLWFLLAVASQIGLATLGLCYTVEDASKLALVVTPGTVVVPDMSRIRTFSTVVAGEDYSSAGAQEYTANSYGSMSLMYADDVPEAAPSKGDLRVASDARVFCGTQKCQYVFREKNSPPPDLPADADFQPIVVATDRKISSTGTCICHEVVAGGDGSKTTITIDAGNGRNRTVKIPFAGGTNQTTYMTNTSVSCGAGCGVVAAFESSPKTSWYYNCNVTVGAVTNATQPAHNVSDAVRLLAAQGIALQGYAVLSFVDDSRSQYQSYPAETAFGLAAEGDTEAMEMRMARFAIGVIAAAADSNNEVMISGYPPVRGSHVKVDHWDYTALILLSAVGAQLVLSLVLACMSFKIIIPPEGLVGMAQLLRSMAQETQVMMFGEGGDKFGRDSESTGCRYSSKGSMDVERRHKIPVTILVGNEFNGIGPTTRGVEVGVLLSRAVERLSGYPLG</sequence>
<evidence type="ECO:0000256" key="6">
    <source>
        <dbReference type="SAM" id="Phobius"/>
    </source>
</evidence>
<evidence type="ECO:0000256" key="1">
    <source>
        <dbReference type="ARBA" id="ARBA00004141"/>
    </source>
</evidence>
<evidence type="ECO:0000313" key="8">
    <source>
        <dbReference type="EMBL" id="POS71065.1"/>
    </source>
</evidence>
<dbReference type="InParanoid" id="A0A2P5HLC0"/>
<dbReference type="EMBL" id="MAVT02001390">
    <property type="protein sequence ID" value="POS71065.1"/>
    <property type="molecule type" value="Genomic_DNA"/>
</dbReference>
<organism evidence="8 9">
    <name type="scientific">Diaporthe helianthi</name>
    <dbReference type="NCBI Taxonomy" id="158607"/>
    <lineage>
        <taxon>Eukaryota</taxon>
        <taxon>Fungi</taxon>
        <taxon>Dikarya</taxon>
        <taxon>Ascomycota</taxon>
        <taxon>Pezizomycotina</taxon>
        <taxon>Sordariomycetes</taxon>
        <taxon>Sordariomycetidae</taxon>
        <taxon>Diaporthales</taxon>
        <taxon>Diaporthaceae</taxon>
        <taxon>Diaporthe</taxon>
    </lineage>
</organism>
<dbReference type="GO" id="GO:0016020">
    <property type="term" value="C:membrane"/>
    <property type="evidence" value="ECO:0007669"/>
    <property type="project" value="UniProtKB-SubCell"/>
</dbReference>
<keyword evidence="9" id="KW-1185">Reference proteome</keyword>
<keyword evidence="2 6" id="KW-0812">Transmembrane</keyword>
<evidence type="ECO:0000256" key="4">
    <source>
        <dbReference type="ARBA" id="ARBA00023136"/>
    </source>
</evidence>
<feature type="transmembrane region" description="Helical" evidence="6">
    <location>
        <begin position="67"/>
        <end position="90"/>
    </location>
</feature>
<feature type="domain" description="Rhodopsin" evidence="7">
    <location>
        <begin position="7"/>
        <end position="181"/>
    </location>
</feature>
<feature type="transmembrane region" description="Helical" evidence="6">
    <location>
        <begin position="325"/>
        <end position="344"/>
    </location>
</feature>
<dbReference type="PANTHER" id="PTHR33048:SF47">
    <property type="entry name" value="INTEGRAL MEMBRANE PROTEIN-RELATED"/>
    <property type="match status" value="1"/>
</dbReference>
<feature type="transmembrane region" description="Helical" evidence="6">
    <location>
        <begin position="31"/>
        <end position="55"/>
    </location>
</feature>
<feature type="transmembrane region" description="Helical" evidence="6">
    <location>
        <begin position="117"/>
        <end position="136"/>
    </location>
</feature>
<reference evidence="8" key="1">
    <citation type="submission" date="2017-09" db="EMBL/GenBank/DDBJ databases">
        <title>Polyketide synthases of a Diaporthe helianthi virulent isolate.</title>
        <authorList>
            <person name="Baroncelli R."/>
        </authorList>
    </citation>
    <scope>NUCLEOTIDE SEQUENCE [LARGE SCALE GENOMIC DNA]</scope>
    <source>
        <strain evidence="8">7/96</strain>
    </source>
</reference>
<feature type="transmembrane region" description="Helical" evidence="6">
    <location>
        <begin position="395"/>
        <end position="415"/>
    </location>
</feature>
<dbReference type="PANTHER" id="PTHR33048">
    <property type="entry name" value="PTH11-LIKE INTEGRAL MEMBRANE PROTEIN (AFU_ORTHOLOGUE AFUA_5G11245)"/>
    <property type="match status" value="1"/>
</dbReference>
<feature type="transmembrane region" description="Helical" evidence="6">
    <location>
        <begin position="148"/>
        <end position="167"/>
    </location>
</feature>
<dbReference type="Proteomes" id="UP000094444">
    <property type="component" value="Unassembled WGS sequence"/>
</dbReference>
<proteinExistence type="inferred from homology"/>
<feature type="transmembrane region" description="Helical" evidence="6">
    <location>
        <begin position="365"/>
        <end position="383"/>
    </location>
</feature>
<dbReference type="InterPro" id="IPR049326">
    <property type="entry name" value="Rhodopsin_dom_fungi"/>
</dbReference>
<evidence type="ECO:0000256" key="5">
    <source>
        <dbReference type="ARBA" id="ARBA00038359"/>
    </source>
</evidence>
<keyword evidence="3 6" id="KW-1133">Transmembrane helix</keyword>
<name>A0A2P5HLC0_DIAHE</name>
<evidence type="ECO:0000259" key="7">
    <source>
        <dbReference type="Pfam" id="PF20684"/>
    </source>
</evidence>
<gene>
    <name evidence="8" type="ORF">DHEL01_v210543</name>
</gene>
<accession>A0A2P5HLC0</accession>
<feature type="transmembrane region" description="Helical" evidence="6">
    <location>
        <begin position="718"/>
        <end position="738"/>
    </location>
</feature>
<protein>
    <recommendedName>
        <fullName evidence="7">Rhodopsin domain-containing protein</fullName>
    </recommendedName>
</protein>
<evidence type="ECO:0000256" key="3">
    <source>
        <dbReference type="ARBA" id="ARBA00022989"/>
    </source>
</evidence>
<dbReference type="InterPro" id="IPR052337">
    <property type="entry name" value="SAT4-like"/>
</dbReference>
<comment type="caution">
    <text evidence="8">The sequence shown here is derived from an EMBL/GenBank/DDBJ whole genome shotgun (WGS) entry which is preliminary data.</text>
</comment>
<comment type="similarity">
    <text evidence="5">Belongs to the SAT4 family.</text>
</comment>
<keyword evidence="4 6" id="KW-0472">Membrane</keyword>
<dbReference type="Pfam" id="PF20684">
    <property type="entry name" value="Fung_rhodopsin"/>
    <property type="match status" value="1"/>
</dbReference>
<evidence type="ECO:0000256" key="2">
    <source>
        <dbReference type="ARBA" id="ARBA00022692"/>
    </source>
</evidence>
<evidence type="ECO:0000313" key="9">
    <source>
        <dbReference type="Proteomes" id="UP000094444"/>
    </source>
</evidence>